<keyword evidence="1" id="KW-0808">Transferase</keyword>
<gene>
    <name evidence="3" type="ORF">C8J48_3541</name>
</gene>
<keyword evidence="1" id="KW-0460">Magnesium</keyword>
<dbReference type="SUPFAM" id="SSF53218">
    <property type="entry name" value="Molybdenum cofactor biosynthesis proteins"/>
    <property type="match status" value="1"/>
</dbReference>
<keyword evidence="4" id="KW-1185">Reference proteome</keyword>
<dbReference type="InterPro" id="IPR036425">
    <property type="entry name" value="MoaB/Mog-like_dom_sf"/>
</dbReference>
<dbReference type="UniPathway" id="UPA00344"/>
<feature type="domain" description="MoaB/Mog" evidence="2">
    <location>
        <begin position="180"/>
        <end position="310"/>
    </location>
</feature>
<dbReference type="GO" id="GO:0046872">
    <property type="term" value="F:metal ion binding"/>
    <property type="evidence" value="ECO:0007669"/>
    <property type="project" value="UniProtKB-UniRule"/>
</dbReference>
<evidence type="ECO:0000313" key="4">
    <source>
        <dbReference type="Proteomes" id="UP000241639"/>
    </source>
</evidence>
<evidence type="ECO:0000313" key="3">
    <source>
        <dbReference type="EMBL" id="PTM53230.1"/>
    </source>
</evidence>
<protein>
    <recommendedName>
        <fullName evidence="1">Molybdopterin molybdenumtransferase</fullName>
        <ecNumber evidence="1">2.10.1.1</ecNumber>
    </recommendedName>
</protein>
<comment type="catalytic activity">
    <reaction evidence="1">
        <text>adenylyl-molybdopterin + molybdate = Mo-molybdopterin + AMP + H(+)</text>
        <dbReference type="Rhea" id="RHEA:35047"/>
        <dbReference type="ChEBI" id="CHEBI:15378"/>
        <dbReference type="ChEBI" id="CHEBI:36264"/>
        <dbReference type="ChEBI" id="CHEBI:62727"/>
        <dbReference type="ChEBI" id="CHEBI:71302"/>
        <dbReference type="ChEBI" id="CHEBI:456215"/>
    </reaction>
</comment>
<keyword evidence="1" id="KW-0500">Molybdenum</keyword>
<comment type="similarity">
    <text evidence="1">Belongs to the MoeA family.</text>
</comment>
<comment type="cofactor">
    <cofactor evidence="1">
        <name>Mg(2+)</name>
        <dbReference type="ChEBI" id="CHEBI:18420"/>
    </cofactor>
</comment>
<dbReference type="PANTHER" id="PTHR10192">
    <property type="entry name" value="MOLYBDOPTERIN BIOSYNTHESIS PROTEIN"/>
    <property type="match status" value="1"/>
</dbReference>
<dbReference type="GO" id="GO:0005829">
    <property type="term" value="C:cytosol"/>
    <property type="evidence" value="ECO:0007669"/>
    <property type="project" value="TreeGrafter"/>
</dbReference>
<dbReference type="RefSeq" id="WP_107728521.1">
    <property type="nucleotide sequence ID" value="NZ_PZZP01000004.1"/>
</dbReference>
<evidence type="ECO:0000256" key="1">
    <source>
        <dbReference type="RuleBase" id="RU365090"/>
    </source>
</evidence>
<evidence type="ECO:0000259" key="2">
    <source>
        <dbReference type="SMART" id="SM00852"/>
    </source>
</evidence>
<comment type="pathway">
    <text evidence="1">Cofactor biosynthesis; molybdopterin biosynthesis.</text>
</comment>
<keyword evidence="1" id="KW-0479">Metal-binding</keyword>
<dbReference type="Gene3D" id="3.40.980.10">
    <property type="entry name" value="MoaB/Mog-like domain"/>
    <property type="match status" value="1"/>
</dbReference>
<organism evidence="3 4">
    <name type="scientific">Desmospora activa DSM 45169</name>
    <dbReference type="NCBI Taxonomy" id="1121389"/>
    <lineage>
        <taxon>Bacteria</taxon>
        <taxon>Bacillati</taxon>
        <taxon>Bacillota</taxon>
        <taxon>Bacilli</taxon>
        <taxon>Bacillales</taxon>
        <taxon>Thermoactinomycetaceae</taxon>
        <taxon>Desmospora</taxon>
    </lineage>
</organism>
<dbReference type="Pfam" id="PF00994">
    <property type="entry name" value="MoCF_biosynth"/>
    <property type="match status" value="1"/>
</dbReference>
<dbReference type="SMART" id="SM00852">
    <property type="entry name" value="MoCF_biosynth"/>
    <property type="match status" value="1"/>
</dbReference>
<sequence>MKSKLREVHVSEAVGLVLAHDLTQVLPGKYKGPLFRKGHVVREEDREALLSIGKEHLYVLEIAEGEWHENDAALRIATAVCGTGLTLTQPREGKVNLVAERDGLLQVDANRVHGINQVEQAVLSTRKTDIPVKKEDIVAATRVIPLLYPEERLRQVEAAALADATLPVLEVVPFPQRKVGVVITGSEVYHGRIQDRFGPVVQEKVERFGSVIMGQTLASDEKDRIIEQVRAFVEQGADLVCVTGGMSVDPDDRTPGAIKALGADVISYGTPMLPGSMLMVAYYQQTPILGLPGCVIHDEYTSFDVFLPRILVGKRITRHDIVQLGYGGLHSC</sequence>
<keyword evidence="1" id="KW-0501">Molybdenum cofactor biosynthesis</keyword>
<dbReference type="GO" id="GO:0061599">
    <property type="term" value="F:molybdopterin molybdotransferase activity"/>
    <property type="evidence" value="ECO:0007669"/>
    <property type="project" value="UniProtKB-UniRule"/>
</dbReference>
<dbReference type="InterPro" id="IPR001453">
    <property type="entry name" value="MoaB/Mog_dom"/>
</dbReference>
<dbReference type="EMBL" id="PZZP01000004">
    <property type="protein sequence ID" value="PTM53230.1"/>
    <property type="molecule type" value="Genomic_DNA"/>
</dbReference>
<dbReference type="GO" id="GO:0006777">
    <property type="term" value="P:Mo-molybdopterin cofactor biosynthetic process"/>
    <property type="evidence" value="ECO:0007669"/>
    <property type="project" value="UniProtKB-UniRule"/>
</dbReference>
<proteinExistence type="inferred from homology"/>
<comment type="function">
    <text evidence="1">Catalyzes the insertion of molybdate into adenylated molybdopterin with the concomitant release of AMP.</text>
</comment>
<reference evidence="3 4" key="1">
    <citation type="submission" date="2018-04" db="EMBL/GenBank/DDBJ databases">
        <title>Genomic Encyclopedia of Archaeal and Bacterial Type Strains, Phase II (KMG-II): from individual species to whole genera.</title>
        <authorList>
            <person name="Goeker M."/>
        </authorList>
    </citation>
    <scope>NUCLEOTIDE SEQUENCE [LARGE SCALE GENOMIC DNA]</scope>
    <source>
        <strain evidence="3 4">DSM 45169</strain>
    </source>
</reference>
<dbReference type="Proteomes" id="UP000241639">
    <property type="component" value="Unassembled WGS sequence"/>
</dbReference>
<dbReference type="OrthoDB" id="9767940at2"/>
<dbReference type="EC" id="2.10.1.1" evidence="1"/>
<dbReference type="PANTHER" id="PTHR10192:SF28">
    <property type="entry name" value="MOLYBDOPTERIN MOLYBDENUMTRANSFERASE"/>
    <property type="match status" value="1"/>
</dbReference>
<dbReference type="InterPro" id="IPR038987">
    <property type="entry name" value="MoeA-like"/>
</dbReference>
<comment type="caution">
    <text evidence="3">The sequence shown here is derived from an EMBL/GenBank/DDBJ whole genome shotgun (WGS) entry which is preliminary data.</text>
</comment>
<dbReference type="AlphaFoldDB" id="A0A2T4Z0I3"/>
<name>A0A2T4Z0I3_9BACL</name>
<accession>A0A2T4Z0I3</accession>
<dbReference type="CDD" id="cd03522">
    <property type="entry name" value="MoeA_like"/>
    <property type="match status" value="1"/>
</dbReference>